<proteinExistence type="inferred from homology"/>
<dbReference type="GO" id="GO:0005739">
    <property type="term" value="C:mitochondrion"/>
    <property type="evidence" value="ECO:0007669"/>
    <property type="project" value="TreeGrafter"/>
</dbReference>
<evidence type="ECO:0000256" key="6">
    <source>
        <dbReference type="ARBA" id="ARBA00023204"/>
    </source>
</evidence>
<dbReference type="InterPro" id="IPR007695">
    <property type="entry name" value="DNA_mismatch_repair_MutS-lik_N"/>
</dbReference>
<dbReference type="Gene3D" id="3.40.50.300">
    <property type="entry name" value="P-loop containing nucleotide triphosphate hydrolases"/>
    <property type="match status" value="1"/>
</dbReference>
<dbReference type="Proteomes" id="UP000054270">
    <property type="component" value="Unassembled WGS sequence"/>
</dbReference>
<comment type="similarity">
    <text evidence="1">Belongs to the DNA mismatch repair MutS family.</text>
</comment>
<dbReference type="FunFam" id="3.40.50.300:FF:001238">
    <property type="entry name" value="DNA mismatch repair protein"/>
    <property type="match status" value="1"/>
</dbReference>
<gene>
    <name evidence="8" type="ORF">HYPSUDRAFT_1067724</name>
</gene>
<protein>
    <recommendedName>
        <fullName evidence="7">DNA mismatch repair proteins mutS family domain-containing protein</fullName>
    </recommendedName>
</protein>
<dbReference type="GO" id="GO:0005634">
    <property type="term" value="C:nucleus"/>
    <property type="evidence" value="ECO:0007669"/>
    <property type="project" value="TreeGrafter"/>
</dbReference>
<dbReference type="InterPro" id="IPR007860">
    <property type="entry name" value="DNA_mmatch_repair_MutS_con_dom"/>
</dbReference>
<dbReference type="OrthoDB" id="2534523at2759"/>
<dbReference type="InterPro" id="IPR017261">
    <property type="entry name" value="DNA_mismatch_repair_MutS/MSH"/>
</dbReference>
<accession>A0A0D2MQ99</accession>
<dbReference type="PANTHER" id="PTHR11361:SF34">
    <property type="entry name" value="DNA MISMATCH REPAIR PROTEIN MSH1, MITOCHONDRIAL"/>
    <property type="match status" value="1"/>
</dbReference>
<dbReference type="GO" id="GO:0006298">
    <property type="term" value="P:mismatch repair"/>
    <property type="evidence" value="ECO:0007669"/>
    <property type="project" value="InterPro"/>
</dbReference>
<dbReference type="InterPro" id="IPR045076">
    <property type="entry name" value="MutS"/>
</dbReference>
<dbReference type="Gene3D" id="3.40.1170.10">
    <property type="entry name" value="DNA repair protein MutS, domain I"/>
    <property type="match status" value="1"/>
</dbReference>
<dbReference type="GO" id="GO:0005524">
    <property type="term" value="F:ATP binding"/>
    <property type="evidence" value="ECO:0007669"/>
    <property type="project" value="UniProtKB-KW"/>
</dbReference>
<dbReference type="AlphaFoldDB" id="A0A0D2MQ99"/>
<keyword evidence="9" id="KW-1185">Reference proteome</keyword>
<dbReference type="SUPFAM" id="SSF52540">
    <property type="entry name" value="P-loop containing nucleoside triphosphate hydrolases"/>
    <property type="match status" value="1"/>
</dbReference>
<keyword evidence="2" id="KW-0547">Nucleotide-binding</keyword>
<dbReference type="PROSITE" id="PS00486">
    <property type="entry name" value="DNA_MISMATCH_REPAIR_2"/>
    <property type="match status" value="1"/>
</dbReference>
<dbReference type="GO" id="GO:0043504">
    <property type="term" value="P:mitochondrial DNA repair"/>
    <property type="evidence" value="ECO:0007669"/>
    <property type="project" value="TreeGrafter"/>
</dbReference>
<dbReference type="GO" id="GO:0030983">
    <property type="term" value="F:mismatched DNA binding"/>
    <property type="evidence" value="ECO:0007669"/>
    <property type="project" value="InterPro"/>
</dbReference>
<dbReference type="SUPFAM" id="SSF53150">
    <property type="entry name" value="DNA repair protein MutS, domain II"/>
    <property type="match status" value="1"/>
</dbReference>
<evidence type="ECO:0000256" key="5">
    <source>
        <dbReference type="ARBA" id="ARBA00023125"/>
    </source>
</evidence>
<dbReference type="InterPro" id="IPR027417">
    <property type="entry name" value="P-loop_NTPase"/>
</dbReference>
<dbReference type="InterPro" id="IPR036678">
    <property type="entry name" value="MutS_con_dom_sf"/>
</dbReference>
<keyword evidence="5" id="KW-0238">DNA-binding</keyword>
<dbReference type="Pfam" id="PF05192">
    <property type="entry name" value="MutS_III"/>
    <property type="match status" value="1"/>
</dbReference>
<dbReference type="STRING" id="945553.A0A0D2MQ99"/>
<dbReference type="InterPro" id="IPR036187">
    <property type="entry name" value="DNA_mismatch_repair_MutS_sf"/>
</dbReference>
<sequence>MLSQQILANLKRLPHCLLLTRVGQFYESYFDQAVEIARLLNIKLTSRKWNGDRIAMCGFPLIHLDKHLKTLVQLEKRFVAMCEEFPRSTPNTNVKEFDRRISRIITPGTLIDESFLDPRNNNYVLAVTPPDISEDLKMTGLVGLAWMDVSTGQFFSKQCDVENLQDELARIDPREVVLHSSLIRITNHPILAMLTDNLWDSLSPDQIGAKQGSADTESSLESIQEKFFSKSCLSLRSRETLSIQLLTDFLQANLLEHMPILDNPIHESTQQLMQIDSHTIHALEIRENDYEHGTKGSLLSVVKRTSTSGGARLLARWICSPSTSVPEINARQSLVDIFCRRAHFRADLCELLKEVEDIERLCQKFLLGRAEFADLVSIQSTIDRWDNIHRRIKQEKKMEGIENPDTFSEDNWRNLDALFRRMSNVDDLASKISNAIIIPVVSSSEINDLDMDDDLPRTEDSVIDNTDLMCDQSNDKKWTINPYYSEKSASLHANLKRLSEQKAALQQELCSKYFAPSLTLRSSPGNGFFIHLSRAKRDKSRIDDDPEFYGIGETLSTKSYFHRPWSDLGNSIVETSSALASAEKEIFQNLRLEVIENIRLLRQNSQVIDELDVALSFSILATEMNFVRPEITDDGSYKVINGRHPTVEIGLLSMGRQFVPNSVQMTEDSNMHIITGPNMAGKSTLLRQTALITILAQVGSFVPADYAHIGVVDKLFSRIGARDDLFRDRSTFMVEMLETADILRRATYKSLVIMDEVGRGTTVKDGLAIAFGALHHLITTNKSRCLFATHFHELAEMVGNVDNIQGSGAFQNVRFYCSDVDDAGDGHFAYAYRLKPGINHDSHGLKVAGLAGMPPAAMDIAADTLAWLKGKEANEGRFNYDEFIRVSCKFT</sequence>
<keyword evidence="3" id="KW-0227">DNA damage</keyword>
<organism evidence="8 9">
    <name type="scientific">Hypholoma sublateritium (strain FD-334 SS-4)</name>
    <dbReference type="NCBI Taxonomy" id="945553"/>
    <lineage>
        <taxon>Eukaryota</taxon>
        <taxon>Fungi</taxon>
        <taxon>Dikarya</taxon>
        <taxon>Basidiomycota</taxon>
        <taxon>Agaricomycotina</taxon>
        <taxon>Agaricomycetes</taxon>
        <taxon>Agaricomycetidae</taxon>
        <taxon>Agaricales</taxon>
        <taxon>Agaricineae</taxon>
        <taxon>Strophariaceae</taxon>
        <taxon>Hypholoma</taxon>
    </lineage>
</organism>
<dbReference type="InterPro" id="IPR016151">
    <property type="entry name" value="DNA_mismatch_repair_MutS_N"/>
</dbReference>
<evidence type="ECO:0000259" key="7">
    <source>
        <dbReference type="PROSITE" id="PS00486"/>
    </source>
</evidence>
<dbReference type="InterPro" id="IPR000432">
    <property type="entry name" value="DNA_mismatch_repair_MutS_C"/>
</dbReference>
<evidence type="ECO:0000256" key="1">
    <source>
        <dbReference type="ARBA" id="ARBA00006271"/>
    </source>
</evidence>
<dbReference type="GO" id="GO:0140664">
    <property type="term" value="F:ATP-dependent DNA damage sensor activity"/>
    <property type="evidence" value="ECO:0007669"/>
    <property type="project" value="InterPro"/>
</dbReference>
<dbReference type="InterPro" id="IPR007696">
    <property type="entry name" value="DNA_mismatch_repair_MutS_core"/>
</dbReference>
<dbReference type="Gene3D" id="3.30.420.110">
    <property type="entry name" value="MutS, connector domain"/>
    <property type="match status" value="1"/>
</dbReference>
<dbReference type="SUPFAM" id="SSF48334">
    <property type="entry name" value="DNA repair protein MutS, domain III"/>
    <property type="match status" value="1"/>
</dbReference>
<dbReference type="NCBIfam" id="NF003810">
    <property type="entry name" value="PRK05399.1"/>
    <property type="match status" value="1"/>
</dbReference>
<feature type="domain" description="DNA mismatch repair proteins mutS family" evidence="7">
    <location>
        <begin position="750"/>
        <end position="766"/>
    </location>
</feature>
<evidence type="ECO:0000313" key="9">
    <source>
        <dbReference type="Proteomes" id="UP000054270"/>
    </source>
</evidence>
<keyword evidence="4" id="KW-0067">ATP-binding</keyword>
<dbReference type="SUPFAM" id="SSF55271">
    <property type="entry name" value="DNA repair protein MutS, domain I"/>
    <property type="match status" value="1"/>
</dbReference>
<dbReference type="Pfam" id="PF05188">
    <property type="entry name" value="MutS_II"/>
    <property type="match status" value="1"/>
</dbReference>
<dbReference type="EMBL" id="KN817529">
    <property type="protein sequence ID" value="KJA26143.1"/>
    <property type="molecule type" value="Genomic_DNA"/>
</dbReference>
<dbReference type="SMART" id="SM00534">
    <property type="entry name" value="MUTSac"/>
    <property type="match status" value="1"/>
</dbReference>
<name>A0A0D2MQ99_HYPSF</name>
<dbReference type="Pfam" id="PF01624">
    <property type="entry name" value="MutS_I"/>
    <property type="match status" value="1"/>
</dbReference>
<dbReference type="PIRSF" id="PIRSF037677">
    <property type="entry name" value="DNA_mis_repair_Msh6"/>
    <property type="match status" value="1"/>
</dbReference>
<evidence type="ECO:0000256" key="2">
    <source>
        <dbReference type="ARBA" id="ARBA00022741"/>
    </source>
</evidence>
<dbReference type="OMA" id="DTWIMRR"/>
<evidence type="ECO:0000256" key="4">
    <source>
        <dbReference type="ARBA" id="ARBA00022840"/>
    </source>
</evidence>
<reference evidence="9" key="1">
    <citation type="submission" date="2014-04" db="EMBL/GenBank/DDBJ databases">
        <title>Evolutionary Origins and Diversification of the Mycorrhizal Mutualists.</title>
        <authorList>
            <consortium name="DOE Joint Genome Institute"/>
            <consortium name="Mycorrhizal Genomics Consortium"/>
            <person name="Kohler A."/>
            <person name="Kuo A."/>
            <person name="Nagy L.G."/>
            <person name="Floudas D."/>
            <person name="Copeland A."/>
            <person name="Barry K.W."/>
            <person name="Cichocki N."/>
            <person name="Veneault-Fourrey C."/>
            <person name="LaButti K."/>
            <person name="Lindquist E.A."/>
            <person name="Lipzen A."/>
            <person name="Lundell T."/>
            <person name="Morin E."/>
            <person name="Murat C."/>
            <person name="Riley R."/>
            <person name="Ohm R."/>
            <person name="Sun H."/>
            <person name="Tunlid A."/>
            <person name="Henrissat B."/>
            <person name="Grigoriev I.V."/>
            <person name="Hibbett D.S."/>
            <person name="Martin F."/>
        </authorList>
    </citation>
    <scope>NUCLEOTIDE SEQUENCE [LARGE SCALE GENOMIC DNA]</scope>
    <source>
        <strain evidence="9">FD-334 SS-4</strain>
    </source>
</reference>
<dbReference type="Gene3D" id="1.10.1420.10">
    <property type="match status" value="2"/>
</dbReference>
<dbReference type="SMART" id="SM00533">
    <property type="entry name" value="MUTSd"/>
    <property type="match status" value="1"/>
</dbReference>
<keyword evidence="6" id="KW-0234">DNA repair</keyword>
<evidence type="ECO:0000256" key="3">
    <source>
        <dbReference type="ARBA" id="ARBA00022763"/>
    </source>
</evidence>
<dbReference type="Pfam" id="PF00488">
    <property type="entry name" value="MutS_V"/>
    <property type="match status" value="1"/>
</dbReference>
<evidence type="ECO:0000313" key="8">
    <source>
        <dbReference type="EMBL" id="KJA26143.1"/>
    </source>
</evidence>
<dbReference type="PANTHER" id="PTHR11361">
    <property type="entry name" value="DNA MISMATCH REPAIR PROTEIN MUTS FAMILY MEMBER"/>
    <property type="match status" value="1"/>
</dbReference>